<dbReference type="Proteomes" id="UP000694872">
    <property type="component" value="Unplaced"/>
</dbReference>
<dbReference type="GO" id="GO:0031145">
    <property type="term" value="P:anaphase-promoting complex-dependent catabolic process"/>
    <property type="evidence" value="ECO:0007669"/>
    <property type="project" value="TreeGrafter"/>
</dbReference>
<keyword evidence="2" id="KW-0132">Cell division</keyword>
<dbReference type="Gene3D" id="1.25.10.10">
    <property type="entry name" value="Leucine-rich Repeat Variant"/>
    <property type="match status" value="1"/>
</dbReference>
<evidence type="ECO:0000256" key="2">
    <source>
        <dbReference type="ARBA" id="ARBA00022618"/>
    </source>
</evidence>
<dbReference type="PANTHER" id="PTHR12827">
    <property type="entry name" value="MEIOTIC CHECKPOINT REGULATOR TSG24 FAMILY MEMBER"/>
    <property type="match status" value="1"/>
</dbReference>
<evidence type="ECO:0000256" key="4">
    <source>
        <dbReference type="ARBA" id="ARBA00023306"/>
    </source>
</evidence>
<sequence length="170" mass="18198">MSAEHAGFLLALGLNGHLRDMPYMNMFDYFVKCNEMISIGLLLGLAATYRGTMDVQATKMMSIHLEALLPPTSIELDIQQNILVAALLGVGLLYQATAHAHYAQVLLNEIGKPPGPELENCVEREGYALAAGLALGLVCVGAGDSAPPHLAPRLRAYVLGGERHAYGLDN</sequence>
<dbReference type="KEGG" id="pxu:106116845"/>
<organism evidence="5">
    <name type="scientific">Papilio xuthus</name>
    <name type="common">Asian swallowtail butterfly</name>
    <dbReference type="NCBI Taxonomy" id="66420"/>
    <lineage>
        <taxon>Eukaryota</taxon>
        <taxon>Metazoa</taxon>
        <taxon>Ecdysozoa</taxon>
        <taxon>Arthropoda</taxon>
        <taxon>Hexapoda</taxon>
        <taxon>Insecta</taxon>
        <taxon>Pterygota</taxon>
        <taxon>Neoptera</taxon>
        <taxon>Endopterygota</taxon>
        <taxon>Lepidoptera</taxon>
        <taxon>Glossata</taxon>
        <taxon>Ditrysia</taxon>
        <taxon>Papilionoidea</taxon>
        <taxon>Papilionidae</taxon>
        <taxon>Papilioninae</taxon>
        <taxon>Papilio</taxon>
    </lineage>
</organism>
<evidence type="ECO:0000256" key="1">
    <source>
        <dbReference type="ARBA" id="ARBA00010547"/>
    </source>
</evidence>
<dbReference type="InterPro" id="IPR011989">
    <property type="entry name" value="ARM-like"/>
</dbReference>
<dbReference type="GO" id="GO:0070979">
    <property type="term" value="P:protein K11-linked ubiquitination"/>
    <property type="evidence" value="ECO:0007669"/>
    <property type="project" value="TreeGrafter"/>
</dbReference>
<dbReference type="InterPro" id="IPR024990">
    <property type="entry name" value="Apc1"/>
</dbReference>
<evidence type="ECO:0000313" key="5">
    <source>
        <dbReference type="RefSeq" id="XP_013166348.1"/>
    </source>
</evidence>
<keyword evidence="3" id="KW-0498">Mitosis</keyword>
<comment type="similarity">
    <text evidence="1">Belongs to the APC1 family.</text>
</comment>
<proteinExistence type="inferred from homology"/>
<name>A0AAJ6Z6R5_PAPXU</name>
<dbReference type="GO" id="GO:0060090">
    <property type="term" value="F:molecular adaptor activity"/>
    <property type="evidence" value="ECO:0007669"/>
    <property type="project" value="TreeGrafter"/>
</dbReference>
<dbReference type="GO" id="GO:0005680">
    <property type="term" value="C:anaphase-promoting complex"/>
    <property type="evidence" value="ECO:0007669"/>
    <property type="project" value="InterPro"/>
</dbReference>
<protein>
    <submittedName>
        <fullName evidence="5">Anaphase-promoting complex subunit 1-like</fullName>
    </submittedName>
</protein>
<gene>
    <name evidence="5" type="primary">LOC106116845</name>
</gene>
<dbReference type="PANTHER" id="PTHR12827:SF3">
    <property type="entry name" value="ANAPHASE-PROMOTING COMPLEX SUBUNIT 1"/>
    <property type="match status" value="1"/>
</dbReference>
<dbReference type="GO" id="GO:0051301">
    <property type="term" value="P:cell division"/>
    <property type="evidence" value="ECO:0007669"/>
    <property type="project" value="UniProtKB-KW"/>
</dbReference>
<accession>A0AAJ6Z6R5</accession>
<dbReference type="GeneID" id="106116845"/>
<dbReference type="RefSeq" id="XP_013166348.1">
    <property type="nucleotide sequence ID" value="XM_013310894.1"/>
</dbReference>
<reference evidence="5" key="1">
    <citation type="submission" date="2025-08" db="UniProtKB">
        <authorList>
            <consortium name="RefSeq"/>
        </authorList>
    </citation>
    <scope>IDENTIFICATION</scope>
</reference>
<evidence type="ECO:0000256" key="3">
    <source>
        <dbReference type="ARBA" id="ARBA00022776"/>
    </source>
</evidence>
<dbReference type="GO" id="GO:0007091">
    <property type="term" value="P:metaphase/anaphase transition of mitotic cell cycle"/>
    <property type="evidence" value="ECO:0007669"/>
    <property type="project" value="TreeGrafter"/>
</dbReference>
<keyword evidence="4" id="KW-0131">Cell cycle</keyword>
<dbReference type="AlphaFoldDB" id="A0AAJ6Z6R5"/>